<dbReference type="InterPro" id="IPR019786">
    <property type="entry name" value="Zinc_finger_PHD-type_CS"/>
</dbReference>
<dbReference type="InterPro" id="IPR001965">
    <property type="entry name" value="Znf_PHD"/>
</dbReference>
<dbReference type="PROSITE" id="PS01359">
    <property type="entry name" value="ZF_PHD_1"/>
    <property type="match status" value="1"/>
</dbReference>
<dbReference type="Pfam" id="PF13832">
    <property type="entry name" value="zf-HC5HC2H_2"/>
    <property type="match status" value="1"/>
</dbReference>
<feature type="compositionally biased region" description="Basic and acidic residues" evidence="5">
    <location>
        <begin position="1"/>
        <end position="15"/>
    </location>
</feature>
<dbReference type="InterPro" id="IPR019787">
    <property type="entry name" value="Znf_PHD-finger"/>
</dbReference>
<evidence type="ECO:0000313" key="10">
    <source>
        <dbReference type="Proteomes" id="UP000332933"/>
    </source>
</evidence>
<dbReference type="PANTHER" id="PTHR13793:SF107">
    <property type="entry name" value="BROMODOMAIN-CONTAINING PROTEIN HOMOLOG"/>
    <property type="match status" value="1"/>
</dbReference>
<keyword evidence="1" id="KW-0479">Metal-binding</keyword>
<proteinExistence type="predicted"/>
<dbReference type="Proteomes" id="UP000332933">
    <property type="component" value="Unassembled WGS sequence"/>
</dbReference>
<accession>A0A485KGI3</accession>
<protein>
    <submittedName>
        <fullName evidence="9">Aste57867_4119 protein</fullName>
    </submittedName>
</protein>
<evidence type="ECO:0000259" key="6">
    <source>
        <dbReference type="PROSITE" id="PS50016"/>
    </source>
</evidence>
<dbReference type="SMART" id="SM00249">
    <property type="entry name" value="PHD"/>
    <property type="match status" value="3"/>
</dbReference>
<dbReference type="InterPro" id="IPR034732">
    <property type="entry name" value="EPHD"/>
</dbReference>
<evidence type="ECO:0000313" key="9">
    <source>
        <dbReference type="EMBL" id="VFT81249.1"/>
    </source>
</evidence>
<dbReference type="OrthoDB" id="20839at2759"/>
<dbReference type="CDD" id="cd15492">
    <property type="entry name" value="PHD_BRPF_JADE_like"/>
    <property type="match status" value="1"/>
</dbReference>
<feature type="compositionally biased region" description="Polar residues" evidence="5">
    <location>
        <begin position="688"/>
        <end position="697"/>
    </location>
</feature>
<dbReference type="PROSITE" id="PS50016">
    <property type="entry name" value="ZF_PHD_2"/>
    <property type="match status" value="1"/>
</dbReference>
<evidence type="ECO:0000256" key="2">
    <source>
        <dbReference type="ARBA" id="ARBA00022771"/>
    </source>
</evidence>
<dbReference type="SUPFAM" id="SSF57903">
    <property type="entry name" value="FYVE/PHD zinc finger"/>
    <property type="match status" value="2"/>
</dbReference>
<dbReference type="PANTHER" id="PTHR13793">
    <property type="entry name" value="PHD FINGER PROTEINS"/>
    <property type="match status" value="1"/>
</dbReference>
<sequence>MDADGARAEDGKDASAESAPVVPPEKRLTLFRETSIPRKRLMRPGQKSNALVTSIVDDIVEKVIEFDDAPSVHVPKQVCVPDEDLCINEGWCSVCNGGESDKSDLIVFCDMCGIPVHQSCYGIPTVPKGDWNCQRCVALLETNQSPSSMKCVICHRYGGAMKPLRRIQRVTTQPEWVHVLCVWWDHDVVVPNMQLMEPLQMVHPPMNNRQRECMLCRRNEGYLIQCHWNQCNAWFHAICARFGDANIIHGHRTDPQDHLGGGFLQVDIEDGQRAAFHGYCPRHATQEFCLDDLLTKISASGLLMDNKILARLDKVPATSPDPDIQLAAVGKWLVKYAENTSVSMASLQLLQLFVDHLPQVYKTYPSTTIQLHDVLGASWIEKLQATFGRYADDPFSYCSVCEDPLSHLDHGFYCTHAQRPHLQHWRCMTKPVATTSSSRAKKKQKTSKTSKAAQRNHIADATPSKEWPAYVHTLLQCSVCALPMDTRAVAVSKSLQFQIQPHVDTAAIYSHQGRFVNDVDPPAPHAPSTLSLPPNDRFRVERGLKLVSEVAKIVEQALAFRESEDDALYAEMVGSLESVLDWIKPLDAYAGDKLTQAHVMFTSKQGPGVAVLKQLVRDYTKLIHAKHVRAAEKAAADQRKKDLESVLESKRMEREQLETDAERTLKQQMQALKKREKARERTLKKKQLSQGKSPIRR</sequence>
<evidence type="ECO:0000259" key="7">
    <source>
        <dbReference type="PROSITE" id="PS51805"/>
    </source>
</evidence>
<dbReference type="PROSITE" id="PS51805">
    <property type="entry name" value="EPHD"/>
    <property type="match status" value="1"/>
</dbReference>
<dbReference type="Gene3D" id="3.30.40.10">
    <property type="entry name" value="Zinc/RING finger domain, C3HC4 (zinc finger)"/>
    <property type="match status" value="2"/>
</dbReference>
<evidence type="ECO:0000256" key="5">
    <source>
        <dbReference type="SAM" id="MobiDB-lite"/>
    </source>
</evidence>
<keyword evidence="3" id="KW-0862">Zinc</keyword>
<keyword evidence="10" id="KW-1185">Reference proteome</keyword>
<evidence type="ECO:0000256" key="4">
    <source>
        <dbReference type="PROSITE-ProRule" id="PRU00146"/>
    </source>
</evidence>
<dbReference type="EMBL" id="CAADRA010000884">
    <property type="protein sequence ID" value="VFT81249.1"/>
    <property type="molecule type" value="Genomic_DNA"/>
</dbReference>
<dbReference type="GO" id="GO:0008270">
    <property type="term" value="F:zinc ion binding"/>
    <property type="evidence" value="ECO:0007669"/>
    <property type="project" value="UniProtKB-KW"/>
</dbReference>
<dbReference type="InterPro" id="IPR011011">
    <property type="entry name" value="Znf_FYVE_PHD"/>
</dbReference>
<dbReference type="AlphaFoldDB" id="A0A485KGI3"/>
<dbReference type="GO" id="GO:0006357">
    <property type="term" value="P:regulation of transcription by RNA polymerase II"/>
    <property type="evidence" value="ECO:0007669"/>
    <property type="project" value="TreeGrafter"/>
</dbReference>
<feature type="compositionally biased region" description="Basic and acidic residues" evidence="5">
    <location>
        <begin position="644"/>
        <end position="665"/>
    </location>
</feature>
<dbReference type="EMBL" id="VJMH01000884">
    <property type="protein sequence ID" value="KAF0713983.1"/>
    <property type="molecule type" value="Genomic_DNA"/>
</dbReference>
<name>A0A485KGI3_9STRA</name>
<evidence type="ECO:0000256" key="3">
    <source>
        <dbReference type="ARBA" id="ARBA00022833"/>
    </source>
</evidence>
<feature type="region of interest" description="Disordered" evidence="5">
    <location>
        <begin position="644"/>
        <end position="697"/>
    </location>
</feature>
<feature type="compositionally biased region" description="Basic residues" evidence="5">
    <location>
        <begin position="439"/>
        <end position="448"/>
    </location>
</feature>
<feature type="region of interest" description="Disordered" evidence="5">
    <location>
        <begin position="433"/>
        <end position="459"/>
    </location>
</feature>
<evidence type="ECO:0000256" key="1">
    <source>
        <dbReference type="ARBA" id="ARBA00022723"/>
    </source>
</evidence>
<dbReference type="Pfam" id="PF13831">
    <property type="entry name" value="PHD_2"/>
    <property type="match status" value="1"/>
</dbReference>
<dbReference type="InterPro" id="IPR050701">
    <property type="entry name" value="Histone_Mod_Regulator"/>
</dbReference>
<feature type="compositionally biased region" description="Basic residues" evidence="5">
    <location>
        <begin position="672"/>
        <end position="687"/>
    </location>
</feature>
<gene>
    <name evidence="9" type="primary">Aste57867_4119</name>
    <name evidence="8" type="ORF">As57867_004108</name>
    <name evidence="9" type="ORF">ASTE57867_4119</name>
</gene>
<evidence type="ECO:0000313" key="8">
    <source>
        <dbReference type="EMBL" id="KAF0713983.1"/>
    </source>
</evidence>
<feature type="domain" description="PHD-type" evidence="6">
    <location>
        <begin position="89"/>
        <end position="139"/>
    </location>
</feature>
<feature type="domain" description="PHD-type" evidence="7">
    <location>
        <begin position="148"/>
        <end position="284"/>
    </location>
</feature>
<feature type="region of interest" description="Disordered" evidence="5">
    <location>
        <begin position="1"/>
        <end position="23"/>
    </location>
</feature>
<organism evidence="9 10">
    <name type="scientific">Aphanomyces stellatus</name>
    <dbReference type="NCBI Taxonomy" id="120398"/>
    <lineage>
        <taxon>Eukaryota</taxon>
        <taxon>Sar</taxon>
        <taxon>Stramenopiles</taxon>
        <taxon>Oomycota</taxon>
        <taxon>Saprolegniomycetes</taxon>
        <taxon>Saprolegniales</taxon>
        <taxon>Verrucalvaceae</taxon>
        <taxon>Aphanomyces</taxon>
    </lineage>
</organism>
<dbReference type="CDD" id="cd15571">
    <property type="entry name" value="ePHD"/>
    <property type="match status" value="1"/>
</dbReference>
<reference evidence="9 10" key="1">
    <citation type="submission" date="2019-03" db="EMBL/GenBank/DDBJ databases">
        <authorList>
            <person name="Gaulin E."/>
            <person name="Dumas B."/>
        </authorList>
    </citation>
    <scope>NUCLEOTIDE SEQUENCE [LARGE SCALE GENOMIC DNA]</scope>
    <source>
        <strain evidence="9">CBS 568.67</strain>
    </source>
</reference>
<reference evidence="8" key="2">
    <citation type="submission" date="2019-06" db="EMBL/GenBank/DDBJ databases">
        <title>Genomics analysis of Aphanomyces spp. identifies a new class of oomycete effector associated with host adaptation.</title>
        <authorList>
            <person name="Gaulin E."/>
        </authorList>
    </citation>
    <scope>NUCLEOTIDE SEQUENCE</scope>
    <source>
        <strain evidence="8">CBS 578.67</strain>
    </source>
</reference>
<dbReference type="InterPro" id="IPR013083">
    <property type="entry name" value="Znf_RING/FYVE/PHD"/>
</dbReference>
<keyword evidence="2 4" id="KW-0863">Zinc-finger</keyword>